<comment type="caution">
    <text evidence="1">The sequence shown here is derived from an EMBL/GenBank/DDBJ whole genome shotgun (WGS) entry which is preliminary data.</text>
</comment>
<reference evidence="1" key="1">
    <citation type="journal article" date="2020" name="Phytopathology">
        <title>Genome sequence and comparative analysis of Colletotrichum gloeosporioides isolated from Liriodendron leaves.</title>
        <authorList>
            <person name="Fu F.F."/>
            <person name="Hao Z."/>
            <person name="Wang P."/>
            <person name="Lu Y."/>
            <person name="Xue L.J."/>
            <person name="Wei G."/>
            <person name="Tian Y."/>
            <person name="Baishi H."/>
            <person name="Xu H."/>
            <person name="Shi J."/>
            <person name="Cheng T."/>
            <person name="Wang G."/>
            <person name="Yi Y."/>
            <person name="Chen J."/>
        </authorList>
    </citation>
    <scope>NUCLEOTIDE SEQUENCE</scope>
    <source>
        <strain evidence="1">Lc1</strain>
    </source>
</reference>
<proteinExistence type="predicted"/>
<dbReference type="EMBL" id="WVTB01000086">
    <property type="protein sequence ID" value="KAF3799113.1"/>
    <property type="molecule type" value="Genomic_DNA"/>
</dbReference>
<dbReference type="RefSeq" id="XP_045258273.1">
    <property type="nucleotide sequence ID" value="XM_045415100.1"/>
</dbReference>
<dbReference type="Proteomes" id="UP000613401">
    <property type="component" value="Unassembled WGS sequence"/>
</dbReference>
<name>A0A8H4FE89_COLGL</name>
<keyword evidence="2" id="KW-1185">Reference proteome</keyword>
<evidence type="ECO:0000313" key="2">
    <source>
        <dbReference type="Proteomes" id="UP000613401"/>
    </source>
</evidence>
<reference evidence="1" key="2">
    <citation type="submission" date="2020-03" db="EMBL/GenBank/DDBJ databases">
        <authorList>
            <person name="Fu F.-F."/>
            <person name="Chen J."/>
        </authorList>
    </citation>
    <scope>NUCLEOTIDE SEQUENCE</scope>
    <source>
        <strain evidence="1">Lc1</strain>
    </source>
</reference>
<dbReference type="AlphaFoldDB" id="A0A8H4FE89"/>
<sequence length="109" mass="12216">MTPFQCPVLEGLDSIVCCFLENGFQKDRLLDLCIWRCLLFLDRQTDEPGHKAYENNYSLGCEHITAATGLLMVMVRLLASGHSINCNDLNGRTPVDYTENYGIALSNTI</sequence>
<dbReference type="GeneID" id="69022398"/>
<organism evidence="1 2">
    <name type="scientific">Colletotrichum gloeosporioides</name>
    <name type="common">Anthracnose fungus</name>
    <name type="synonym">Glomerella cingulata</name>
    <dbReference type="NCBI Taxonomy" id="474922"/>
    <lineage>
        <taxon>Eukaryota</taxon>
        <taxon>Fungi</taxon>
        <taxon>Dikarya</taxon>
        <taxon>Ascomycota</taxon>
        <taxon>Pezizomycotina</taxon>
        <taxon>Sordariomycetes</taxon>
        <taxon>Hypocreomycetidae</taxon>
        <taxon>Glomerellales</taxon>
        <taxon>Glomerellaceae</taxon>
        <taxon>Colletotrichum</taxon>
        <taxon>Colletotrichum gloeosporioides species complex</taxon>
    </lineage>
</organism>
<protein>
    <submittedName>
        <fullName evidence="1">Uncharacterized protein</fullName>
    </submittedName>
</protein>
<accession>A0A8H4FE89</accession>
<gene>
    <name evidence="1" type="ORF">GCG54_00015293</name>
</gene>
<evidence type="ECO:0000313" key="1">
    <source>
        <dbReference type="EMBL" id="KAF3799113.1"/>
    </source>
</evidence>